<dbReference type="InterPro" id="IPR056884">
    <property type="entry name" value="NPHP3-like_N"/>
</dbReference>
<evidence type="ECO:0000256" key="1">
    <source>
        <dbReference type="ARBA" id="ARBA00022737"/>
    </source>
</evidence>
<name>A0A9P8IHB4_9PEZI</name>
<evidence type="ECO:0000313" key="4">
    <source>
        <dbReference type="Proteomes" id="UP000750711"/>
    </source>
</evidence>
<feature type="non-terminal residue" evidence="3">
    <location>
        <position position="531"/>
    </location>
</feature>
<feature type="domain" description="Nephrocystin 3-like N-terminal" evidence="2">
    <location>
        <begin position="57"/>
        <end position="208"/>
    </location>
</feature>
<dbReference type="Pfam" id="PF24883">
    <property type="entry name" value="NPHP3_N"/>
    <property type="match status" value="1"/>
</dbReference>
<keyword evidence="4" id="KW-1185">Reference proteome</keyword>
<gene>
    <name evidence="3" type="ORF">GP486_008222</name>
</gene>
<organism evidence="3 4">
    <name type="scientific">Trichoglossum hirsutum</name>
    <dbReference type="NCBI Taxonomy" id="265104"/>
    <lineage>
        <taxon>Eukaryota</taxon>
        <taxon>Fungi</taxon>
        <taxon>Dikarya</taxon>
        <taxon>Ascomycota</taxon>
        <taxon>Pezizomycotina</taxon>
        <taxon>Geoglossomycetes</taxon>
        <taxon>Geoglossales</taxon>
        <taxon>Geoglossaceae</taxon>
        <taxon>Trichoglossum</taxon>
    </lineage>
</organism>
<evidence type="ECO:0000259" key="2">
    <source>
        <dbReference type="Pfam" id="PF24883"/>
    </source>
</evidence>
<dbReference type="SUPFAM" id="SSF52540">
    <property type="entry name" value="P-loop containing nucleoside triphosphate hydrolases"/>
    <property type="match status" value="1"/>
</dbReference>
<dbReference type="InterPro" id="IPR027417">
    <property type="entry name" value="P-loop_NTPase"/>
</dbReference>
<dbReference type="PANTHER" id="PTHR10039">
    <property type="entry name" value="AMELOGENIN"/>
    <property type="match status" value="1"/>
</dbReference>
<dbReference type="Proteomes" id="UP000750711">
    <property type="component" value="Unassembled WGS sequence"/>
</dbReference>
<dbReference type="PANTHER" id="PTHR10039:SF14">
    <property type="entry name" value="NACHT DOMAIN-CONTAINING PROTEIN"/>
    <property type="match status" value="1"/>
</dbReference>
<accession>A0A9P8IHB4</accession>
<keyword evidence="1" id="KW-0677">Repeat</keyword>
<evidence type="ECO:0000313" key="3">
    <source>
        <dbReference type="EMBL" id="KAH0548036.1"/>
    </source>
</evidence>
<proteinExistence type="predicted"/>
<comment type="caution">
    <text evidence="3">The sequence shown here is derived from an EMBL/GenBank/DDBJ whole genome shotgun (WGS) entry which is preliminary data.</text>
</comment>
<protein>
    <recommendedName>
        <fullName evidence="2">Nephrocystin 3-like N-terminal domain-containing protein</fullName>
    </recommendedName>
</protein>
<sequence length="531" mass="61030">MLDFGQKMNLANQNTDNIHMKLDLTKLPIAKGASFDSHIDEHNARCLANTRVELRRQIAEWAEDRNGKPIFWLKGVAGTGKSTIARSVAQSFAGQHQLAASFFFKRGEGERGNAIRFFTTIVADLIARVPGLISGIRKALDADPGISERVLKDQFEKLILHPLSAGSLTSFNALDECEQEEDIRVILQLLARTKDIKPVSLRILVTSRPELPIRLGFKQMSDGTYQDLILHEVPKRTIEHDIRLFIEHELRQIREQRSLSQNWPKRDQIQALVELAVPLFIFAVTACRYIADRRDNPTKHLEIILQYRSTTHVSQLDRTYLPILSQLFNDEDEAYKQRRTNEFQDIVGSIVVLESPLSILSLAHLLQISKEDIKCRLDSLHSVLSIPDSEDLPVRLLHLSFRDFLIDAQKKGKSPFWVDERETHKRLASKCLELLSSPEGLQQDMCRLLNPGTLRNEIDKRTIAICLSPELQYACCYWAHHLERSGCHVYEESSIYLFLQRYFLYWLEAMSLIREAYKCIHIINRLQTLTG</sequence>
<dbReference type="Gene3D" id="3.40.50.300">
    <property type="entry name" value="P-loop containing nucleotide triphosphate hydrolases"/>
    <property type="match status" value="1"/>
</dbReference>
<dbReference type="AlphaFoldDB" id="A0A9P8IHB4"/>
<dbReference type="EMBL" id="JAGHQM010002915">
    <property type="protein sequence ID" value="KAH0548036.1"/>
    <property type="molecule type" value="Genomic_DNA"/>
</dbReference>
<reference evidence="3" key="1">
    <citation type="submission" date="2021-03" db="EMBL/GenBank/DDBJ databases">
        <title>Comparative genomics and phylogenomic investigation of the class Geoglossomycetes provide insights into ecological specialization and systematics.</title>
        <authorList>
            <person name="Melie T."/>
            <person name="Pirro S."/>
            <person name="Miller A.N."/>
            <person name="Quandt A."/>
        </authorList>
    </citation>
    <scope>NUCLEOTIDE SEQUENCE</scope>
    <source>
        <strain evidence="3">CAQ_001_2017</strain>
    </source>
</reference>